<accession>A0AAJ7QKK0</accession>
<proteinExistence type="predicted"/>
<keyword evidence="1" id="KW-1133">Transmembrane helix</keyword>
<evidence type="ECO:0000313" key="3">
    <source>
        <dbReference type="Proteomes" id="UP000694890"/>
    </source>
</evidence>
<sequence>MEYLSRYLSTNKATSLICCVFWIFSPAEGDIISEVAGSSVSMHCNNNSINTLQQLTWRLNGVTLISFKPPTETYVNEKANSLNINMSKSESQLYALIIESLQESHIGNYTCDTATETGTWKQTWELIVITEHKETENWNKLMIIVSVIVPCTCCLIFIFALTILRRVYNRRARNSSQAPTAEMEETEDIYENCLETNRSRQHRHCQPHHYKPRAF</sequence>
<dbReference type="InterPro" id="IPR013783">
    <property type="entry name" value="Ig-like_fold"/>
</dbReference>
<keyword evidence="1" id="KW-0812">Transmembrane</keyword>
<reference evidence="4" key="1">
    <citation type="submission" date="2025-08" db="UniProtKB">
        <authorList>
            <consortium name="RefSeq"/>
        </authorList>
    </citation>
    <scope>IDENTIFICATION</scope>
    <source>
        <tissue evidence="4">Brain</tissue>
    </source>
</reference>
<dbReference type="Gene3D" id="2.60.40.10">
    <property type="entry name" value="Immunoglobulins"/>
    <property type="match status" value="1"/>
</dbReference>
<dbReference type="AlphaFoldDB" id="A0AAJ7QKK0"/>
<dbReference type="SUPFAM" id="SSF48726">
    <property type="entry name" value="Immunoglobulin"/>
    <property type="match status" value="1"/>
</dbReference>
<dbReference type="InterPro" id="IPR036179">
    <property type="entry name" value="Ig-like_dom_sf"/>
</dbReference>
<evidence type="ECO:0000256" key="1">
    <source>
        <dbReference type="SAM" id="Phobius"/>
    </source>
</evidence>
<dbReference type="Proteomes" id="UP000694890">
    <property type="component" value="Unplaced"/>
</dbReference>
<evidence type="ECO:0000313" key="4">
    <source>
        <dbReference type="RefSeq" id="XP_018558580.1"/>
    </source>
</evidence>
<dbReference type="InterPro" id="IPR003599">
    <property type="entry name" value="Ig_sub"/>
</dbReference>
<dbReference type="GeneID" id="108901548"/>
<evidence type="ECO:0000259" key="2">
    <source>
        <dbReference type="PROSITE" id="PS50835"/>
    </source>
</evidence>
<name>A0AAJ7QKK0_LATCA</name>
<keyword evidence="1" id="KW-0472">Membrane</keyword>
<protein>
    <submittedName>
        <fullName evidence="4">Uncharacterized protein LOC108901548 isoform X2</fullName>
    </submittedName>
</protein>
<dbReference type="RefSeq" id="XP_018558580.1">
    <property type="nucleotide sequence ID" value="XM_018703064.2"/>
</dbReference>
<dbReference type="PROSITE" id="PS50835">
    <property type="entry name" value="IG_LIKE"/>
    <property type="match status" value="1"/>
</dbReference>
<feature type="domain" description="Ig-like" evidence="2">
    <location>
        <begin position="26"/>
        <end position="111"/>
    </location>
</feature>
<dbReference type="InterPro" id="IPR007110">
    <property type="entry name" value="Ig-like_dom"/>
</dbReference>
<organism evidence="3 4">
    <name type="scientific">Lates calcarifer</name>
    <name type="common">Barramundi</name>
    <name type="synonym">Holocentrus calcarifer</name>
    <dbReference type="NCBI Taxonomy" id="8187"/>
    <lineage>
        <taxon>Eukaryota</taxon>
        <taxon>Metazoa</taxon>
        <taxon>Chordata</taxon>
        <taxon>Craniata</taxon>
        <taxon>Vertebrata</taxon>
        <taxon>Euteleostomi</taxon>
        <taxon>Actinopterygii</taxon>
        <taxon>Neopterygii</taxon>
        <taxon>Teleostei</taxon>
        <taxon>Neoteleostei</taxon>
        <taxon>Acanthomorphata</taxon>
        <taxon>Carangaria</taxon>
        <taxon>Carangaria incertae sedis</taxon>
        <taxon>Centropomidae</taxon>
        <taxon>Lates</taxon>
    </lineage>
</organism>
<dbReference type="SMART" id="SM00409">
    <property type="entry name" value="IG"/>
    <property type="match status" value="1"/>
</dbReference>
<feature type="transmembrane region" description="Helical" evidence="1">
    <location>
        <begin position="141"/>
        <end position="164"/>
    </location>
</feature>
<gene>
    <name evidence="4" type="primary">LOC108901548</name>
</gene>